<dbReference type="OrthoDB" id="2443559at2759"/>
<feature type="compositionally biased region" description="Low complexity" evidence="1">
    <location>
        <begin position="180"/>
        <end position="195"/>
    </location>
</feature>
<evidence type="ECO:0000313" key="2">
    <source>
        <dbReference type="EMBL" id="KAF9577140.1"/>
    </source>
</evidence>
<dbReference type="AlphaFoldDB" id="A0A9P6FK66"/>
<evidence type="ECO:0000256" key="1">
    <source>
        <dbReference type="SAM" id="MobiDB-lite"/>
    </source>
</evidence>
<keyword evidence="3" id="KW-1185">Reference proteome</keyword>
<dbReference type="EMBL" id="JAABOA010005244">
    <property type="protein sequence ID" value="KAF9577140.1"/>
    <property type="molecule type" value="Genomic_DNA"/>
</dbReference>
<feature type="compositionally biased region" description="Acidic residues" evidence="1">
    <location>
        <begin position="271"/>
        <end position="284"/>
    </location>
</feature>
<sequence length="290" mass="31967">MPRSSQSQKTLTILQHEARLRKYALLTFGAQGTQDLAVLGAILGNNIHEIGRYRVTCDGTTIHGKFSVYELVHFGVLFATGRRSSPRCRSNKRRRQNQQCPTSLCSEGGDDVATAAEGGEGEMEERSGLCVTAPRIYPAMLANLFPTIVFKTLRKKSVRPQKFQHDDGEDDDLAIVPPHGQGSSSQQSSIQSNNSLVQATPQKARSASISGPQMVMSTSLSLQSQLQDPSTQSSHLQDIKDQSNRESLQEQEKEQQHPYHLDFTSRARADDDNENAGADSDDATDVILRR</sequence>
<reference evidence="2" key="1">
    <citation type="journal article" date="2020" name="Fungal Divers.">
        <title>Resolving the Mortierellaceae phylogeny through synthesis of multi-gene phylogenetics and phylogenomics.</title>
        <authorList>
            <person name="Vandepol N."/>
            <person name="Liber J."/>
            <person name="Desiro A."/>
            <person name="Na H."/>
            <person name="Kennedy M."/>
            <person name="Barry K."/>
            <person name="Grigoriev I.V."/>
            <person name="Miller A.N."/>
            <person name="O'Donnell K."/>
            <person name="Stajich J.E."/>
            <person name="Bonito G."/>
        </authorList>
    </citation>
    <scope>NUCLEOTIDE SEQUENCE</scope>
    <source>
        <strain evidence="2">KOD1015</strain>
    </source>
</reference>
<protein>
    <submittedName>
        <fullName evidence="2">Uncharacterized protein</fullName>
    </submittedName>
</protein>
<feature type="compositionally biased region" description="Basic and acidic residues" evidence="1">
    <location>
        <begin position="237"/>
        <end position="270"/>
    </location>
</feature>
<organism evidence="2 3">
    <name type="scientific">Lunasporangiospora selenospora</name>
    <dbReference type="NCBI Taxonomy" id="979761"/>
    <lineage>
        <taxon>Eukaryota</taxon>
        <taxon>Fungi</taxon>
        <taxon>Fungi incertae sedis</taxon>
        <taxon>Mucoromycota</taxon>
        <taxon>Mortierellomycotina</taxon>
        <taxon>Mortierellomycetes</taxon>
        <taxon>Mortierellales</taxon>
        <taxon>Mortierellaceae</taxon>
        <taxon>Lunasporangiospora</taxon>
    </lineage>
</organism>
<feature type="compositionally biased region" description="Basic residues" evidence="1">
    <location>
        <begin position="84"/>
        <end position="96"/>
    </location>
</feature>
<evidence type="ECO:0000313" key="3">
    <source>
        <dbReference type="Proteomes" id="UP000780801"/>
    </source>
</evidence>
<feature type="non-terminal residue" evidence="2">
    <location>
        <position position="290"/>
    </location>
</feature>
<dbReference type="Proteomes" id="UP000780801">
    <property type="component" value="Unassembled WGS sequence"/>
</dbReference>
<feature type="compositionally biased region" description="Polar residues" evidence="1">
    <location>
        <begin position="196"/>
        <end position="211"/>
    </location>
</feature>
<feature type="region of interest" description="Disordered" evidence="1">
    <location>
        <begin position="83"/>
        <end position="125"/>
    </location>
</feature>
<proteinExistence type="predicted"/>
<comment type="caution">
    <text evidence="2">The sequence shown here is derived from an EMBL/GenBank/DDBJ whole genome shotgun (WGS) entry which is preliminary data.</text>
</comment>
<feature type="compositionally biased region" description="Low complexity" evidence="1">
    <location>
        <begin position="217"/>
        <end position="234"/>
    </location>
</feature>
<accession>A0A9P6FK66</accession>
<feature type="region of interest" description="Disordered" evidence="1">
    <location>
        <begin position="159"/>
        <end position="290"/>
    </location>
</feature>
<name>A0A9P6FK66_9FUNG</name>
<gene>
    <name evidence="2" type="ORF">BGW38_007843</name>
</gene>